<organism evidence="2 3">
    <name type="scientific">Amycolatopsis suaedae</name>
    <dbReference type="NCBI Taxonomy" id="2510978"/>
    <lineage>
        <taxon>Bacteria</taxon>
        <taxon>Bacillati</taxon>
        <taxon>Actinomycetota</taxon>
        <taxon>Actinomycetes</taxon>
        <taxon>Pseudonocardiales</taxon>
        <taxon>Pseudonocardiaceae</taxon>
        <taxon>Amycolatopsis</taxon>
    </lineage>
</organism>
<name>A0A4V2EL87_9PSEU</name>
<dbReference type="Proteomes" id="UP000292003">
    <property type="component" value="Unassembled WGS sequence"/>
</dbReference>
<keyword evidence="3" id="KW-1185">Reference proteome</keyword>
<accession>A0A4V2EL87</accession>
<dbReference type="EMBL" id="SFCC01000016">
    <property type="protein sequence ID" value="RZQ60705.1"/>
    <property type="molecule type" value="Genomic_DNA"/>
</dbReference>
<evidence type="ECO:0000313" key="3">
    <source>
        <dbReference type="Proteomes" id="UP000292003"/>
    </source>
</evidence>
<dbReference type="Gene3D" id="1.10.10.10">
    <property type="entry name" value="Winged helix-like DNA-binding domain superfamily/Winged helix DNA-binding domain"/>
    <property type="match status" value="1"/>
</dbReference>
<sequence>MAQVRALLAVGEHGGFTRAAGALGLTQSGSSQSKV</sequence>
<comment type="caution">
    <text evidence="2">The sequence shown here is derived from an EMBL/GenBank/DDBJ whole genome shotgun (WGS) entry which is preliminary data.</text>
</comment>
<gene>
    <name evidence="2" type="ORF">EWH70_28810</name>
</gene>
<dbReference type="AlphaFoldDB" id="A0A4V2EL87"/>
<feature type="domain" description="HTH lysR-type" evidence="1">
    <location>
        <begin position="1"/>
        <end position="28"/>
    </location>
</feature>
<protein>
    <submittedName>
        <fullName evidence="2">LysR family transcriptional regulator</fullName>
    </submittedName>
</protein>
<proteinExistence type="predicted"/>
<dbReference type="Pfam" id="PF00126">
    <property type="entry name" value="HTH_1"/>
    <property type="match status" value="1"/>
</dbReference>
<evidence type="ECO:0000313" key="2">
    <source>
        <dbReference type="EMBL" id="RZQ60705.1"/>
    </source>
</evidence>
<evidence type="ECO:0000259" key="1">
    <source>
        <dbReference type="PROSITE" id="PS50931"/>
    </source>
</evidence>
<dbReference type="GO" id="GO:0003700">
    <property type="term" value="F:DNA-binding transcription factor activity"/>
    <property type="evidence" value="ECO:0007669"/>
    <property type="project" value="InterPro"/>
</dbReference>
<dbReference type="InterPro" id="IPR036388">
    <property type="entry name" value="WH-like_DNA-bd_sf"/>
</dbReference>
<reference evidence="2 3" key="1">
    <citation type="submission" date="2019-02" db="EMBL/GenBank/DDBJ databases">
        <title>Draft genome sequence of Amycolatopsis sp. 8-3EHSu isolated from roots of Suaeda maritima.</title>
        <authorList>
            <person name="Duangmal K."/>
            <person name="Chantavorakit T."/>
        </authorList>
    </citation>
    <scope>NUCLEOTIDE SEQUENCE [LARGE SCALE GENOMIC DNA]</scope>
    <source>
        <strain evidence="2 3">8-3EHSu</strain>
    </source>
</reference>
<dbReference type="InterPro" id="IPR000847">
    <property type="entry name" value="LysR_HTH_N"/>
</dbReference>
<dbReference type="PROSITE" id="PS50931">
    <property type="entry name" value="HTH_LYSR"/>
    <property type="match status" value="1"/>
</dbReference>